<evidence type="ECO:0000256" key="2">
    <source>
        <dbReference type="ARBA" id="ARBA00006801"/>
    </source>
</evidence>
<keyword evidence="4" id="KW-0539">Nucleus</keyword>
<comment type="similarity">
    <text evidence="2">Belongs to the JARID1 histone demethylase family.</text>
</comment>
<dbReference type="PROSITE" id="PS51184">
    <property type="entry name" value="JMJC"/>
    <property type="match status" value="1"/>
</dbReference>
<comment type="subcellular location">
    <subcellularLocation>
        <location evidence="1">Nucleus</location>
    </subcellularLocation>
</comment>
<dbReference type="SUPFAM" id="SSF51197">
    <property type="entry name" value="Clavaminate synthase-like"/>
    <property type="match status" value="1"/>
</dbReference>
<feature type="compositionally biased region" description="Basic residues" evidence="5">
    <location>
        <begin position="98"/>
        <end position="107"/>
    </location>
</feature>
<evidence type="ECO:0000259" key="6">
    <source>
        <dbReference type="PROSITE" id="PS51184"/>
    </source>
</evidence>
<dbReference type="PANTHER" id="PTHR12549">
    <property type="entry name" value="JMJC DOMAIN-CONTAINING HISTONE DEMETHYLATION PROTEIN"/>
    <property type="match status" value="1"/>
</dbReference>
<dbReference type="GO" id="GO:0000118">
    <property type="term" value="C:histone deacetylase complex"/>
    <property type="evidence" value="ECO:0007669"/>
    <property type="project" value="TreeGrafter"/>
</dbReference>
<gene>
    <name evidence="7" type="ORF">CJ030_MR5G001730</name>
</gene>
<accession>A0A6A1VK31</accession>
<feature type="region of interest" description="Disordered" evidence="5">
    <location>
        <begin position="659"/>
        <end position="678"/>
    </location>
</feature>
<evidence type="ECO:0000313" key="8">
    <source>
        <dbReference type="Proteomes" id="UP000516437"/>
    </source>
</evidence>
<feature type="compositionally biased region" description="Basic and acidic residues" evidence="5">
    <location>
        <begin position="10"/>
        <end position="19"/>
    </location>
</feature>
<dbReference type="GO" id="GO:0000785">
    <property type="term" value="C:chromatin"/>
    <property type="evidence" value="ECO:0007669"/>
    <property type="project" value="TreeGrafter"/>
</dbReference>
<keyword evidence="8" id="KW-1185">Reference proteome</keyword>
<dbReference type="GO" id="GO:0008168">
    <property type="term" value="F:methyltransferase activity"/>
    <property type="evidence" value="ECO:0007669"/>
    <property type="project" value="UniProtKB-KW"/>
</dbReference>
<dbReference type="PANTHER" id="PTHR12549:SF11">
    <property type="entry name" value="LYSINE-SPECIFIC DEMETHYLASE JMJ25"/>
    <property type="match status" value="1"/>
</dbReference>
<dbReference type="EMBL" id="RXIC02000023">
    <property type="protein sequence ID" value="KAB1212188.1"/>
    <property type="molecule type" value="Genomic_DNA"/>
</dbReference>
<evidence type="ECO:0000256" key="4">
    <source>
        <dbReference type="ARBA" id="ARBA00023242"/>
    </source>
</evidence>
<reference evidence="7 8" key="1">
    <citation type="journal article" date="2019" name="Plant Biotechnol. J.">
        <title>The red bayberry genome and genetic basis of sex determination.</title>
        <authorList>
            <person name="Jia H.M."/>
            <person name="Jia H.J."/>
            <person name="Cai Q.L."/>
            <person name="Wang Y."/>
            <person name="Zhao H.B."/>
            <person name="Yang W.F."/>
            <person name="Wang G.Y."/>
            <person name="Li Y.H."/>
            <person name="Zhan D.L."/>
            <person name="Shen Y.T."/>
            <person name="Niu Q.F."/>
            <person name="Chang L."/>
            <person name="Qiu J."/>
            <person name="Zhao L."/>
            <person name="Xie H.B."/>
            <person name="Fu W.Y."/>
            <person name="Jin J."/>
            <person name="Li X.W."/>
            <person name="Jiao Y."/>
            <person name="Zhou C.C."/>
            <person name="Tu T."/>
            <person name="Chai C.Y."/>
            <person name="Gao J.L."/>
            <person name="Fan L.J."/>
            <person name="van de Weg E."/>
            <person name="Wang J.Y."/>
            <person name="Gao Z.S."/>
        </authorList>
    </citation>
    <scope>NUCLEOTIDE SEQUENCE [LARGE SCALE GENOMIC DNA]</scope>
    <source>
        <tissue evidence="7">Leaves</tissue>
    </source>
</reference>
<sequence length="966" mass="109094">MAPSKKRRIVKAEEERGAEGEGGVEALVKKTGKKKERSGIRKIKEEEEAGASVEGTEKGGGSVNGGAVYMKNRPTTRKGKKVNYTECPDEDDGEVSGKKRRRKRKRRNLLDEKGSGENCGAQESVRVEQSNGFEPEEGIISDGCKEKTVGRPKKKGKKDVVTENGTKTNGAEMKDPPGRTTRTGRPSRAVQVRSQDTAKINKHDPQWIEQESLMCHQCQRNDKGRVVRCQKYLVQLILEPGLLMFLNKNKGRYPNTEENAIAESCPVCCGNCNCKACLRLGAPDKILKNIELSISEDDQFEHYKYVLQALLPILKCLNEEQLIEKEIEAKRQGLSIPDLEIKQADCSSNERMYCNNCKTSIFDFHRSCPSCSFDLCLICCWEIRAGNLKGGEEEVIVQYINRGLDYLHGGEGKELTLPTETGPVDCIKSKSRWEVKEDGSIPCPPEGMGGCGHGTLELRCMFSDNLISGLVRKAEDISRTYNVMDVSISPSEWCLCFNSMGEVDLRKDWLRKAASRDSDDNFLYCPRAQDIQHGDLKHFQWHWRRAEPVIVSNVLESASGLSWEPEVMWRAVRQLKHTKHDRVLEVKAIDCLDWCESEINIHQFFTGYMNGRVDWRSWPQILKLKDWPPSTLFEERLPRHGAEFLCCLPFKEYTHPRKEKMRKKKTHPCKEETHPREEKTHLRNGLLNIAVNLPAKSLKPDMGPKTYIAYGVPEELGRGDSITKLHCDMSDAVNILTHTAEVTLKPEMLESIKELQRKHFEQDQKEIFGDFPSVDEKVGSLKSVGGTSPISTNDNESCGGRGDQNTSVTIEELPDPVVPCDADAVDSSMRGIDFSRGSGLEKTDAAKLDQVNDGKSVPTISGNNLDGLEASEGGALWDIFRRKDVPKLQEYLKKHFREFRHIHCCPLPLVVHPIHDQTFYLTVEHKRKLKEEYGIEPWTFVQNLGDAVFIPAGCPHQVRNLKCIEK</sequence>
<dbReference type="SMART" id="SM00558">
    <property type="entry name" value="JmjC"/>
    <property type="match status" value="1"/>
</dbReference>
<name>A0A6A1VK31_9ROSI</name>
<comment type="caution">
    <text evidence="7">The sequence shown here is derived from an EMBL/GenBank/DDBJ whole genome shotgun (WGS) entry which is preliminary data.</text>
</comment>
<feature type="region of interest" description="Disordered" evidence="5">
    <location>
        <begin position="779"/>
        <end position="807"/>
    </location>
</feature>
<keyword evidence="7" id="KW-0489">Methyltransferase</keyword>
<dbReference type="GO" id="GO:0032454">
    <property type="term" value="F:histone H3K9 demethylase activity"/>
    <property type="evidence" value="ECO:0007669"/>
    <property type="project" value="InterPro"/>
</dbReference>
<organism evidence="7 8">
    <name type="scientific">Morella rubra</name>
    <name type="common">Chinese bayberry</name>
    <dbReference type="NCBI Taxonomy" id="262757"/>
    <lineage>
        <taxon>Eukaryota</taxon>
        <taxon>Viridiplantae</taxon>
        <taxon>Streptophyta</taxon>
        <taxon>Embryophyta</taxon>
        <taxon>Tracheophyta</taxon>
        <taxon>Spermatophyta</taxon>
        <taxon>Magnoliopsida</taxon>
        <taxon>eudicotyledons</taxon>
        <taxon>Gunneridae</taxon>
        <taxon>Pentapetalae</taxon>
        <taxon>rosids</taxon>
        <taxon>fabids</taxon>
        <taxon>Fagales</taxon>
        <taxon>Myricaceae</taxon>
        <taxon>Morella</taxon>
    </lineage>
</organism>
<feature type="compositionally biased region" description="Polar residues" evidence="5">
    <location>
        <begin position="785"/>
        <end position="796"/>
    </location>
</feature>
<evidence type="ECO:0000256" key="5">
    <source>
        <dbReference type="SAM" id="MobiDB-lite"/>
    </source>
</evidence>
<proteinExistence type="inferred from homology"/>
<dbReference type="InterPro" id="IPR045109">
    <property type="entry name" value="LSDs-like"/>
</dbReference>
<dbReference type="Pfam" id="PF02373">
    <property type="entry name" value="JmjC"/>
    <property type="match status" value="1"/>
</dbReference>
<dbReference type="InterPro" id="IPR003347">
    <property type="entry name" value="JmjC_dom"/>
</dbReference>
<dbReference type="Gene3D" id="2.60.120.650">
    <property type="entry name" value="Cupin"/>
    <property type="match status" value="2"/>
</dbReference>
<dbReference type="Proteomes" id="UP000516437">
    <property type="component" value="Chromosome 5"/>
</dbReference>
<dbReference type="OrthoDB" id="1667110at2759"/>
<keyword evidence="7" id="KW-0808">Transferase</keyword>
<dbReference type="GO" id="GO:0006357">
    <property type="term" value="P:regulation of transcription by RNA polymerase II"/>
    <property type="evidence" value="ECO:0007669"/>
    <property type="project" value="TreeGrafter"/>
</dbReference>
<protein>
    <submittedName>
        <fullName evidence="7">Lysine-specific demethylase 3B</fullName>
    </submittedName>
</protein>
<evidence type="ECO:0000256" key="3">
    <source>
        <dbReference type="ARBA" id="ARBA00022723"/>
    </source>
</evidence>
<dbReference type="AlphaFoldDB" id="A0A6A1VK31"/>
<feature type="domain" description="JmjC" evidence="6">
    <location>
        <begin position="682"/>
        <end position="966"/>
    </location>
</feature>
<feature type="region of interest" description="Disordered" evidence="5">
    <location>
        <begin position="1"/>
        <end position="189"/>
    </location>
</feature>
<evidence type="ECO:0000256" key="1">
    <source>
        <dbReference type="ARBA" id="ARBA00004123"/>
    </source>
</evidence>
<dbReference type="GO" id="GO:0031490">
    <property type="term" value="F:chromatin DNA binding"/>
    <property type="evidence" value="ECO:0007669"/>
    <property type="project" value="TreeGrafter"/>
</dbReference>
<keyword evidence="3" id="KW-0479">Metal-binding</keyword>
<dbReference type="GO" id="GO:0046872">
    <property type="term" value="F:metal ion binding"/>
    <property type="evidence" value="ECO:0007669"/>
    <property type="project" value="UniProtKB-KW"/>
</dbReference>
<dbReference type="GO" id="GO:0003712">
    <property type="term" value="F:transcription coregulator activity"/>
    <property type="evidence" value="ECO:0007669"/>
    <property type="project" value="TreeGrafter"/>
</dbReference>
<evidence type="ECO:0000313" key="7">
    <source>
        <dbReference type="EMBL" id="KAB1212188.1"/>
    </source>
</evidence>
<feature type="compositionally biased region" description="Basic and acidic residues" evidence="5">
    <location>
        <begin position="668"/>
        <end position="678"/>
    </location>
</feature>
<dbReference type="GO" id="GO:0032259">
    <property type="term" value="P:methylation"/>
    <property type="evidence" value="ECO:0007669"/>
    <property type="project" value="UniProtKB-KW"/>
</dbReference>